<sequence length="657" mass="69180">MATPQDLTTTVNGRRCTRSRARTAATSKFTSTAAAAETTELTSSTTTTSAVVIQSSAAAPVSSDPPPPPSSSAADIVSTTSTTESSSAAGTDTPISIAAISSVLQASVLANLAPSPPAAVAPNAGLGAIISATQAVPEPSAQPESTTSPTTSSDSIDPAATSFATSIASDTPVESSVLQPPVQSSLRNNNPQSTILPGGSAGIIAPSEGDGGSGLTIPTNGTTNIGGIVGGVMGGFIGIAMISALLFLCLRRRKREPFQPWQKRMSEKNESSSPTLLEKIKALPVAIGAFFLRLKGDKTGPVEHPYARHTARSSVSSMYSVRTNGRSRSISEPPSKFRQQLNGLKGFGDRMPSLKRSRTLLGKKQDSLVNGSKSPFPGMVDDPILRNSKENPFADPEPLEPPRNLRLLNPDPSSGNTTPRLPQKTAVDGLQDQQRPPITPRALSTSTNGSRDPFASILDELEERNGSGTPEWLKETAHKRTHSAQTALRSHPPSSLYTASVYTTADNPFLDPSDAPKVPPLPVFPPTALPPNPPRRPSNAYTSTLPAFNPTASDNSRASNGSFFFGEPGPSRPTTNMFSAAPTPRYGRQSDPFDLDRPEVLNFGAVGGRREVRASVTRQNSRTRRASSIPNWVNLDDGPYERASAIPQALRNNGAKR</sequence>
<dbReference type="Proteomes" id="UP000193144">
    <property type="component" value="Unassembled WGS sequence"/>
</dbReference>
<evidence type="ECO:0000256" key="4">
    <source>
        <dbReference type="ARBA" id="ARBA00023136"/>
    </source>
</evidence>
<feature type="compositionally biased region" description="Low complexity" evidence="5">
    <location>
        <begin position="402"/>
        <end position="412"/>
    </location>
</feature>
<dbReference type="EMBL" id="MCFA01000043">
    <property type="protein sequence ID" value="ORY13259.1"/>
    <property type="molecule type" value="Genomic_DNA"/>
</dbReference>
<evidence type="ECO:0000313" key="7">
    <source>
        <dbReference type="EMBL" id="ORY13259.1"/>
    </source>
</evidence>
<feature type="compositionally biased region" description="Pro residues" evidence="5">
    <location>
        <begin position="524"/>
        <end position="536"/>
    </location>
</feature>
<feature type="region of interest" description="Disordered" evidence="5">
    <location>
        <begin position="325"/>
        <end position="453"/>
    </location>
</feature>
<feature type="compositionally biased region" description="Low complexity" evidence="5">
    <location>
        <begin position="71"/>
        <end position="87"/>
    </location>
</feature>
<keyword evidence="3 6" id="KW-1133">Transmembrane helix</keyword>
<dbReference type="PANTHER" id="PTHR15549:SF26">
    <property type="entry name" value="AXIAL BUDDING PATTERN PROTEIN 2-RELATED"/>
    <property type="match status" value="1"/>
</dbReference>
<evidence type="ECO:0000256" key="5">
    <source>
        <dbReference type="SAM" id="MobiDB-lite"/>
    </source>
</evidence>
<reference evidence="7 8" key="1">
    <citation type="submission" date="2016-07" db="EMBL/GenBank/DDBJ databases">
        <title>Pervasive Adenine N6-methylation of Active Genes in Fungi.</title>
        <authorList>
            <consortium name="DOE Joint Genome Institute"/>
            <person name="Mondo S.J."/>
            <person name="Dannebaum R.O."/>
            <person name="Kuo R.C."/>
            <person name="Labutti K."/>
            <person name="Haridas S."/>
            <person name="Kuo A."/>
            <person name="Salamov A."/>
            <person name="Ahrendt S.R."/>
            <person name="Lipzen A."/>
            <person name="Sullivan W."/>
            <person name="Andreopoulos W.B."/>
            <person name="Clum A."/>
            <person name="Lindquist E."/>
            <person name="Daum C."/>
            <person name="Ramamoorthy G.K."/>
            <person name="Gryganskyi A."/>
            <person name="Culley D."/>
            <person name="Magnuson J.K."/>
            <person name="James T.Y."/>
            <person name="O'Malley M.A."/>
            <person name="Stajich J.E."/>
            <person name="Spatafora J.W."/>
            <person name="Visel A."/>
            <person name="Grigoriev I.V."/>
        </authorList>
    </citation>
    <scope>NUCLEOTIDE SEQUENCE [LARGE SCALE GENOMIC DNA]</scope>
    <source>
        <strain evidence="7 8">CBS 115471</strain>
    </source>
</reference>
<feature type="region of interest" description="Disordered" evidence="5">
    <location>
        <begin position="524"/>
        <end position="576"/>
    </location>
</feature>
<feature type="region of interest" description="Disordered" evidence="5">
    <location>
        <begin position="1"/>
        <end position="90"/>
    </location>
</feature>
<feature type="region of interest" description="Disordered" evidence="5">
    <location>
        <begin position="136"/>
        <end position="158"/>
    </location>
</feature>
<evidence type="ECO:0000256" key="3">
    <source>
        <dbReference type="ARBA" id="ARBA00022989"/>
    </source>
</evidence>
<dbReference type="GO" id="GO:0071944">
    <property type="term" value="C:cell periphery"/>
    <property type="evidence" value="ECO:0007669"/>
    <property type="project" value="UniProtKB-ARBA"/>
</dbReference>
<accession>A0A1Y1ZSP1</accession>
<evidence type="ECO:0000313" key="8">
    <source>
        <dbReference type="Proteomes" id="UP000193144"/>
    </source>
</evidence>
<organism evidence="7 8">
    <name type="scientific">Clohesyomyces aquaticus</name>
    <dbReference type="NCBI Taxonomy" id="1231657"/>
    <lineage>
        <taxon>Eukaryota</taxon>
        <taxon>Fungi</taxon>
        <taxon>Dikarya</taxon>
        <taxon>Ascomycota</taxon>
        <taxon>Pezizomycotina</taxon>
        <taxon>Dothideomycetes</taxon>
        <taxon>Pleosporomycetidae</taxon>
        <taxon>Pleosporales</taxon>
        <taxon>Lindgomycetaceae</taxon>
        <taxon>Clohesyomyces</taxon>
    </lineage>
</organism>
<dbReference type="InterPro" id="IPR051694">
    <property type="entry name" value="Immunoregulatory_rcpt-like"/>
</dbReference>
<feature type="compositionally biased region" description="Polar residues" evidence="5">
    <location>
        <begin position="539"/>
        <end position="562"/>
    </location>
</feature>
<feature type="compositionally biased region" description="Polar residues" evidence="5">
    <location>
        <begin position="431"/>
        <end position="450"/>
    </location>
</feature>
<dbReference type="STRING" id="1231657.A0A1Y1ZSP1"/>
<dbReference type="OrthoDB" id="3936275at2759"/>
<comment type="caution">
    <text evidence="7">The sequence shown here is derived from an EMBL/GenBank/DDBJ whole genome shotgun (WGS) entry which is preliminary data.</text>
</comment>
<keyword evidence="8" id="KW-1185">Reference proteome</keyword>
<feature type="transmembrane region" description="Helical" evidence="6">
    <location>
        <begin position="225"/>
        <end position="250"/>
    </location>
</feature>
<keyword evidence="4 6" id="KW-0472">Membrane</keyword>
<dbReference type="GO" id="GO:0016020">
    <property type="term" value="C:membrane"/>
    <property type="evidence" value="ECO:0007669"/>
    <property type="project" value="UniProtKB-SubCell"/>
</dbReference>
<evidence type="ECO:0000256" key="2">
    <source>
        <dbReference type="ARBA" id="ARBA00022692"/>
    </source>
</evidence>
<evidence type="ECO:0000256" key="6">
    <source>
        <dbReference type="SAM" id="Phobius"/>
    </source>
</evidence>
<evidence type="ECO:0000256" key="1">
    <source>
        <dbReference type="ARBA" id="ARBA00004167"/>
    </source>
</evidence>
<comment type="subcellular location">
    <subcellularLocation>
        <location evidence="1">Membrane</location>
        <topology evidence="1">Single-pass membrane protein</topology>
    </subcellularLocation>
</comment>
<gene>
    <name evidence="7" type="ORF">BCR34DRAFT_562308</name>
</gene>
<name>A0A1Y1ZSP1_9PLEO</name>
<feature type="compositionally biased region" description="Polar residues" evidence="5">
    <location>
        <begin position="1"/>
        <end position="12"/>
    </location>
</feature>
<keyword evidence="2 6" id="KW-0812">Transmembrane</keyword>
<feature type="compositionally biased region" description="Low complexity" evidence="5">
    <location>
        <begin position="137"/>
        <end position="158"/>
    </location>
</feature>
<dbReference type="AlphaFoldDB" id="A0A1Y1ZSP1"/>
<feature type="compositionally biased region" description="Polar residues" evidence="5">
    <location>
        <begin position="325"/>
        <end position="342"/>
    </location>
</feature>
<feature type="compositionally biased region" description="Low complexity" evidence="5">
    <location>
        <begin position="22"/>
        <end position="62"/>
    </location>
</feature>
<feature type="region of interest" description="Disordered" evidence="5">
    <location>
        <begin position="170"/>
        <end position="216"/>
    </location>
</feature>
<protein>
    <submittedName>
        <fullName evidence="7">Uncharacterized protein</fullName>
    </submittedName>
</protein>
<dbReference type="PANTHER" id="PTHR15549">
    <property type="entry name" value="PAIRED IMMUNOGLOBULIN-LIKE TYPE 2 RECEPTOR"/>
    <property type="match status" value="1"/>
</dbReference>
<proteinExistence type="predicted"/>
<feature type="compositionally biased region" description="Polar residues" evidence="5">
    <location>
        <begin position="170"/>
        <end position="195"/>
    </location>
</feature>